<evidence type="ECO:0000313" key="3">
    <source>
        <dbReference type="EMBL" id="ACN15459.1"/>
    </source>
</evidence>
<evidence type="ECO:0000313" key="4">
    <source>
        <dbReference type="Proteomes" id="UP000000442"/>
    </source>
</evidence>
<dbReference type="eggNOG" id="COG0455">
    <property type="taxonomic scope" value="Bacteria"/>
</dbReference>
<dbReference type="InterPro" id="IPR025669">
    <property type="entry name" value="AAA_dom"/>
</dbReference>
<name>C0QFP1_DESAH</name>
<evidence type="ECO:0000256" key="1">
    <source>
        <dbReference type="SAM" id="MobiDB-lite"/>
    </source>
</evidence>
<dbReference type="CDD" id="cd02042">
    <property type="entry name" value="ParAB_family"/>
    <property type="match status" value="1"/>
</dbReference>
<gene>
    <name evidence="3" type="ordered locus">HRM2_23640</name>
</gene>
<proteinExistence type="predicted"/>
<feature type="domain" description="AAA" evidence="2">
    <location>
        <begin position="102"/>
        <end position="269"/>
    </location>
</feature>
<organism evidence="3 4">
    <name type="scientific">Desulforapulum autotrophicum (strain ATCC 43914 / DSM 3382 / VKM B-1955 / HRM2)</name>
    <name type="common">Desulfobacterium autotrophicum</name>
    <dbReference type="NCBI Taxonomy" id="177437"/>
    <lineage>
        <taxon>Bacteria</taxon>
        <taxon>Pseudomonadati</taxon>
        <taxon>Thermodesulfobacteriota</taxon>
        <taxon>Desulfobacteria</taxon>
        <taxon>Desulfobacterales</taxon>
        <taxon>Desulfobacteraceae</taxon>
        <taxon>Desulforapulum</taxon>
    </lineage>
</organism>
<dbReference type="RefSeq" id="WP_015904227.1">
    <property type="nucleotide sequence ID" value="NC_012108.1"/>
</dbReference>
<evidence type="ECO:0000259" key="2">
    <source>
        <dbReference type="Pfam" id="PF13614"/>
    </source>
</evidence>
<protein>
    <submittedName>
        <fullName evidence="3">ParA family protein</fullName>
    </submittedName>
</protein>
<dbReference type="PANTHER" id="PTHR13696:SF52">
    <property type="entry name" value="PARA FAMILY PROTEIN CT_582"/>
    <property type="match status" value="1"/>
</dbReference>
<reference evidence="3 4" key="1">
    <citation type="journal article" date="2009" name="Environ. Microbiol.">
        <title>Genome sequence of Desulfobacterium autotrophicum HRM2, a marine sulfate reducer oxidizing organic carbon completely to carbon dioxide.</title>
        <authorList>
            <person name="Strittmatter A.W."/>
            <person name="Liesegang H."/>
            <person name="Rabus R."/>
            <person name="Decker I."/>
            <person name="Amann J."/>
            <person name="Andres S."/>
            <person name="Henne A."/>
            <person name="Fricke W.F."/>
            <person name="Martinez-Arias R."/>
            <person name="Bartels D."/>
            <person name="Goesmann A."/>
            <person name="Krause L."/>
            <person name="Puehler A."/>
            <person name="Klenk H.P."/>
            <person name="Richter M."/>
            <person name="Schuler M."/>
            <person name="Gloeckner F.O."/>
            <person name="Meyerdierks A."/>
            <person name="Gottschalk G."/>
            <person name="Amann R."/>
        </authorList>
    </citation>
    <scope>NUCLEOTIDE SEQUENCE [LARGE SCALE GENOMIC DNA]</scope>
    <source>
        <strain evidence="4">ATCC 43914 / DSM 3382 / HRM2</strain>
    </source>
</reference>
<dbReference type="AlphaFoldDB" id="C0QFP1"/>
<dbReference type="Proteomes" id="UP000000442">
    <property type="component" value="Chromosome"/>
</dbReference>
<dbReference type="STRING" id="177437.HRM2_23640"/>
<dbReference type="PANTHER" id="PTHR13696">
    <property type="entry name" value="P-LOOP CONTAINING NUCLEOSIDE TRIPHOSPHATE HYDROLASE"/>
    <property type="match status" value="1"/>
</dbReference>
<dbReference type="InterPro" id="IPR027417">
    <property type="entry name" value="P-loop_NTPase"/>
</dbReference>
<dbReference type="HOGENOM" id="CLU_037612_1_3_7"/>
<feature type="compositionally biased region" description="Basic and acidic residues" evidence="1">
    <location>
        <begin position="66"/>
        <end position="92"/>
    </location>
</feature>
<dbReference type="EMBL" id="CP001087">
    <property type="protein sequence ID" value="ACN15459.1"/>
    <property type="molecule type" value="Genomic_DNA"/>
</dbReference>
<keyword evidence="4" id="KW-1185">Reference proteome</keyword>
<dbReference type="OrthoDB" id="9815116at2"/>
<dbReference type="InterPro" id="IPR050678">
    <property type="entry name" value="DNA_Partitioning_ATPase"/>
</dbReference>
<sequence>MTLIVCPHCSRRHRVNIDTIPEGKTIVARCKACGHKFPVEVDKLRLQAQTHGTRPTPHTPTPEISTPEKIKPEISKPETLEPEITKPELSKPEPPELIKAARKICVSLSKGGVGKTTTSVNLGAGLALAGYRVLLVDTDTQGQSGYVLGKRTGVGLTELLTGELTPDEAIVQVRKNFWLLGGGKSLAGVKRIIDRKSFGAEWTLSEALKPLESKFDFILIDTSPGWDQLTVNVLFYATEILIPVALEVMPLHGLSEFMKSLRSIQKYRKEVSLKYVVPTFMDTRVKNPQIIYDRLKKLYPKEICKPIRYNENFSEAPSFGKTIFEFAPGCSGAVDYRELVRRVTMNDSLLQ</sequence>
<accession>C0QFP1</accession>
<dbReference type="KEGG" id="dat:HRM2_23640"/>
<dbReference type="SUPFAM" id="SSF52540">
    <property type="entry name" value="P-loop containing nucleoside triphosphate hydrolases"/>
    <property type="match status" value="1"/>
</dbReference>
<feature type="region of interest" description="Disordered" evidence="1">
    <location>
        <begin position="49"/>
        <end position="92"/>
    </location>
</feature>
<dbReference type="Gene3D" id="3.40.50.300">
    <property type="entry name" value="P-loop containing nucleotide triphosphate hydrolases"/>
    <property type="match status" value="1"/>
</dbReference>
<dbReference type="Pfam" id="PF13614">
    <property type="entry name" value="AAA_31"/>
    <property type="match status" value="1"/>
</dbReference>